<sequence length="257" mass="25862">MSTTVVTGSTSGIGAATRAALREAGHAVVGVDLSGADVTADLSTAEGRQRAVDAVLDRCSGRLDGLVACAGLGPHVDDPARIVAVNYLGAVDLLDGLFPALRAGSGPAAVAVSSVAAAHLTWETNPIAAAVDSGDFSGVEKAVASAGEYRGQFAYAAAKNALTVAVRRRAVEWGAAGVRLNTVAPGAVDTPLLRAGEDDPRYGASIRGFTAPLGRHGRPDEIASLIVYLLGPHAGFVHGAQFVIDGGADAALRPHAV</sequence>
<dbReference type="RefSeq" id="WP_112283285.1">
    <property type="nucleotide sequence ID" value="NZ_MASW01000005.1"/>
</dbReference>
<dbReference type="AlphaFoldDB" id="A0A2V4B2A1"/>
<comment type="caution">
    <text evidence="1">The sequence shown here is derived from an EMBL/GenBank/DDBJ whole genome shotgun (WGS) entry which is preliminary data.</text>
</comment>
<dbReference type="InterPro" id="IPR002347">
    <property type="entry name" value="SDR_fam"/>
</dbReference>
<keyword evidence="2" id="KW-1185">Reference proteome</keyword>
<accession>A0A2V4B2A1</accession>
<reference evidence="1 2" key="1">
    <citation type="submission" date="2016-07" db="EMBL/GenBank/DDBJ databases">
        <title>Draft genome sequence of Prauserella muralis DSM 45305, isolated from a mould-covered wall in an indoor environment.</title>
        <authorList>
            <person name="Ruckert C."/>
            <person name="Albersmeier A."/>
            <person name="Jiang C.-L."/>
            <person name="Jiang Y."/>
            <person name="Kalinowski J."/>
            <person name="Schneider O."/>
            <person name="Winkler A."/>
            <person name="Zotchev S.B."/>
        </authorList>
    </citation>
    <scope>NUCLEOTIDE SEQUENCE [LARGE SCALE GENOMIC DNA]</scope>
    <source>
        <strain evidence="1 2">DSM 45305</strain>
    </source>
</reference>
<dbReference type="PANTHER" id="PTHR43975">
    <property type="entry name" value="ZGC:101858"/>
    <property type="match status" value="1"/>
</dbReference>
<proteinExistence type="predicted"/>
<dbReference type="Gene3D" id="3.40.50.720">
    <property type="entry name" value="NAD(P)-binding Rossmann-like Domain"/>
    <property type="match status" value="1"/>
</dbReference>
<dbReference type="Pfam" id="PF00106">
    <property type="entry name" value="adh_short"/>
    <property type="match status" value="1"/>
</dbReference>
<evidence type="ECO:0000313" key="1">
    <source>
        <dbReference type="EMBL" id="PXY22685.1"/>
    </source>
</evidence>
<name>A0A2V4B2A1_9PSEU</name>
<dbReference type="OrthoDB" id="3676637at2"/>
<dbReference type="Pfam" id="PF13561">
    <property type="entry name" value="adh_short_C2"/>
    <property type="match status" value="1"/>
</dbReference>
<dbReference type="EMBL" id="MASW01000005">
    <property type="protein sequence ID" value="PXY22685.1"/>
    <property type="molecule type" value="Genomic_DNA"/>
</dbReference>
<evidence type="ECO:0000313" key="2">
    <source>
        <dbReference type="Proteomes" id="UP000249915"/>
    </source>
</evidence>
<dbReference type="PRINTS" id="PR00081">
    <property type="entry name" value="GDHRDH"/>
</dbReference>
<gene>
    <name evidence="1" type="ORF">BAY60_22985</name>
</gene>
<organism evidence="1 2">
    <name type="scientific">Prauserella muralis</name>
    <dbReference type="NCBI Taxonomy" id="588067"/>
    <lineage>
        <taxon>Bacteria</taxon>
        <taxon>Bacillati</taxon>
        <taxon>Actinomycetota</taxon>
        <taxon>Actinomycetes</taxon>
        <taxon>Pseudonocardiales</taxon>
        <taxon>Pseudonocardiaceae</taxon>
        <taxon>Prauserella</taxon>
    </lineage>
</organism>
<dbReference type="SUPFAM" id="SSF51735">
    <property type="entry name" value="NAD(P)-binding Rossmann-fold domains"/>
    <property type="match status" value="1"/>
</dbReference>
<dbReference type="PANTHER" id="PTHR43975:SF2">
    <property type="entry name" value="EG:BACR7A4.14 PROTEIN-RELATED"/>
    <property type="match status" value="1"/>
</dbReference>
<dbReference type="InterPro" id="IPR036291">
    <property type="entry name" value="NAD(P)-bd_dom_sf"/>
</dbReference>
<protein>
    <submittedName>
        <fullName evidence="1">3-alpha-hydroxysteroid dehydrogenase</fullName>
    </submittedName>
</protein>
<dbReference type="Proteomes" id="UP000249915">
    <property type="component" value="Unassembled WGS sequence"/>
</dbReference>